<sequence>MDLEDAAPSLINFCGANDGHRFKTICIRKNYPAFLSRSEALRDGAQPWKLCSVAPDWDERLSRSPGSSAASDSRGRRMAKKRMSEESDRGLRCVFTGIVLDSHRSTEELRGRKSIAST</sequence>
<protein>
    <submittedName>
        <fullName evidence="2">Uncharacterized protein</fullName>
    </submittedName>
</protein>
<name>A0A4Z2GP83_9TELE</name>
<accession>A0A4Z2GP83</accession>
<dbReference type="AlphaFoldDB" id="A0A4Z2GP83"/>
<feature type="compositionally biased region" description="Low complexity" evidence="1">
    <location>
        <begin position="63"/>
        <end position="72"/>
    </location>
</feature>
<feature type="region of interest" description="Disordered" evidence="1">
    <location>
        <begin position="59"/>
        <end position="88"/>
    </location>
</feature>
<reference evidence="2 3" key="1">
    <citation type="submission" date="2019-03" db="EMBL/GenBank/DDBJ databases">
        <title>First draft genome of Liparis tanakae, snailfish: a comprehensive survey of snailfish specific genes.</title>
        <authorList>
            <person name="Kim W."/>
            <person name="Song I."/>
            <person name="Jeong J.-H."/>
            <person name="Kim D."/>
            <person name="Kim S."/>
            <person name="Ryu S."/>
            <person name="Song J.Y."/>
            <person name="Lee S.K."/>
        </authorList>
    </citation>
    <scope>NUCLEOTIDE SEQUENCE [LARGE SCALE GENOMIC DNA]</scope>
    <source>
        <tissue evidence="2">Muscle</tissue>
    </source>
</reference>
<dbReference type="Proteomes" id="UP000314294">
    <property type="component" value="Unassembled WGS sequence"/>
</dbReference>
<comment type="caution">
    <text evidence="2">The sequence shown here is derived from an EMBL/GenBank/DDBJ whole genome shotgun (WGS) entry which is preliminary data.</text>
</comment>
<keyword evidence="3" id="KW-1185">Reference proteome</keyword>
<evidence type="ECO:0000313" key="3">
    <source>
        <dbReference type="Proteomes" id="UP000314294"/>
    </source>
</evidence>
<organism evidence="2 3">
    <name type="scientific">Liparis tanakae</name>
    <name type="common">Tanaka's snailfish</name>
    <dbReference type="NCBI Taxonomy" id="230148"/>
    <lineage>
        <taxon>Eukaryota</taxon>
        <taxon>Metazoa</taxon>
        <taxon>Chordata</taxon>
        <taxon>Craniata</taxon>
        <taxon>Vertebrata</taxon>
        <taxon>Euteleostomi</taxon>
        <taxon>Actinopterygii</taxon>
        <taxon>Neopterygii</taxon>
        <taxon>Teleostei</taxon>
        <taxon>Neoteleostei</taxon>
        <taxon>Acanthomorphata</taxon>
        <taxon>Eupercaria</taxon>
        <taxon>Perciformes</taxon>
        <taxon>Cottioidei</taxon>
        <taxon>Cottales</taxon>
        <taxon>Liparidae</taxon>
        <taxon>Liparis</taxon>
    </lineage>
</organism>
<evidence type="ECO:0000256" key="1">
    <source>
        <dbReference type="SAM" id="MobiDB-lite"/>
    </source>
</evidence>
<gene>
    <name evidence="2" type="ORF">EYF80_035114</name>
</gene>
<proteinExistence type="predicted"/>
<evidence type="ECO:0000313" key="2">
    <source>
        <dbReference type="EMBL" id="TNN54633.1"/>
    </source>
</evidence>
<dbReference type="EMBL" id="SRLO01000478">
    <property type="protein sequence ID" value="TNN54633.1"/>
    <property type="molecule type" value="Genomic_DNA"/>
</dbReference>